<dbReference type="Proteomes" id="UP001162131">
    <property type="component" value="Unassembled WGS sequence"/>
</dbReference>
<evidence type="ECO:0000313" key="1">
    <source>
        <dbReference type="EMBL" id="CAG9333606.1"/>
    </source>
</evidence>
<gene>
    <name evidence="1" type="ORF">BSTOLATCC_MIC59423</name>
</gene>
<organism evidence="1 2">
    <name type="scientific">Blepharisma stoltei</name>
    <dbReference type="NCBI Taxonomy" id="1481888"/>
    <lineage>
        <taxon>Eukaryota</taxon>
        <taxon>Sar</taxon>
        <taxon>Alveolata</taxon>
        <taxon>Ciliophora</taxon>
        <taxon>Postciliodesmatophora</taxon>
        <taxon>Heterotrichea</taxon>
        <taxon>Heterotrichida</taxon>
        <taxon>Blepharismidae</taxon>
        <taxon>Blepharisma</taxon>
    </lineage>
</organism>
<comment type="caution">
    <text evidence="1">The sequence shown here is derived from an EMBL/GenBank/DDBJ whole genome shotgun (WGS) entry which is preliminary data.</text>
</comment>
<proteinExistence type="predicted"/>
<sequence>MCNSKRWAWVYNSNFIFIRGVGWSADGDKIMPKKNYWMFNLVTKNFQNKAIYIIISLWIEEEIKKCNHYSISMIWFLVQLFYLKYWYSN</sequence>
<dbReference type="AlphaFoldDB" id="A0AAU9K221"/>
<accession>A0AAU9K221</accession>
<dbReference type="EMBL" id="CAJZBQ010000057">
    <property type="protein sequence ID" value="CAG9333606.1"/>
    <property type="molecule type" value="Genomic_DNA"/>
</dbReference>
<evidence type="ECO:0000313" key="2">
    <source>
        <dbReference type="Proteomes" id="UP001162131"/>
    </source>
</evidence>
<name>A0AAU9K221_9CILI</name>
<reference evidence="1" key="1">
    <citation type="submission" date="2021-09" db="EMBL/GenBank/DDBJ databases">
        <authorList>
            <consortium name="AG Swart"/>
            <person name="Singh M."/>
            <person name="Singh A."/>
            <person name="Seah K."/>
            <person name="Emmerich C."/>
        </authorList>
    </citation>
    <scope>NUCLEOTIDE SEQUENCE</scope>
    <source>
        <strain evidence="1">ATCC30299</strain>
    </source>
</reference>
<keyword evidence="2" id="KW-1185">Reference proteome</keyword>
<protein>
    <submittedName>
        <fullName evidence="1">Uncharacterized protein</fullName>
    </submittedName>
</protein>